<dbReference type="Gene3D" id="3.40.630.30">
    <property type="match status" value="1"/>
</dbReference>
<evidence type="ECO:0000256" key="13">
    <source>
        <dbReference type="ARBA" id="ARBA00023014"/>
    </source>
</evidence>
<dbReference type="InterPro" id="IPR007197">
    <property type="entry name" value="rSAM"/>
</dbReference>
<evidence type="ECO:0000259" key="19">
    <source>
        <dbReference type="PROSITE" id="PS51186"/>
    </source>
</evidence>
<keyword evidence="7" id="KW-0808">Transferase</keyword>
<dbReference type="Pfam" id="PF16199">
    <property type="entry name" value="Radical_SAM_C"/>
    <property type="match status" value="1"/>
</dbReference>
<protein>
    <recommendedName>
        <fullName evidence="4">Elongator complex protein 3</fullName>
        <ecNumber evidence="16">2.3.1.311</ecNumber>
    </recommendedName>
    <alternativeName>
        <fullName evidence="15">tRNA uridine(34) acetyltransferase</fullName>
    </alternativeName>
</protein>
<dbReference type="EMBL" id="JTDF01000514">
    <property type="protein sequence ID" value="KAF8571454.1"/>
    <property type="molecule type" value="Genomic_DNA"/>
</dbReference>
<dbReference type="InterPro" id="IPR058240">
    <property type="entry name" value="rSAM_sf"/>
</dbReference>
<dbReference type="EC" id="2.3.1.311" evidence="16"/>
<dbReference type="PROSITE" id="PS51186">
    <property type="entry name" value="GNAT"/>
    <property type="match status" value="1"/>
</dbReference>
<dbReference type="InterPro" id="IPR034687">
    <property type="entry name" value="ELP3-like"/>
</dbReference>
<sequence>MPKPRKNAALSNEQLMVMTINEVVAQLVKAVKDKRDINLNKLKSAIASKYGLSSQPRLVDLIAAVPPEHKHVLLPHLKAKPVRSASGIVVIAVMCKPHRCPHIAMTGNVCVYCPGGPDSDFEYSTQSYTGYEPTSMRAIRARYNPYIQTRHRIEQLQQLGHACDKVEFIVMGGTFMCLSEEYRDYFIRNLHDALSGHSSSSVDEAVSYSERSRTKCVGITIETRPDYCLKKHLSEMLRYGCTRLEIGVQSVYEDVARDTNRGHTVRAVCESFHLSKDAGFKVVAHMMPDLPNVGWDRDLAQFAEYFENPAFRSDGLKIYPTLVIRGTGLYELWRTGRYRSYPSTMLIDLVARILALVPPWTRVYRIQRDIPMPLVTSGVEHGNLRELVLARMAELGASCRDVRTREVGIQEIHSRVRPYQIELIRRDYVANGGWETFLAYEDPYQDILIGLLRLRQCSPQTFRQELRVSSQVDADPLCSIVRELHVYGSAVPIAAKDPTKFQHQGFGALLMEEAERIAREEHGSVKIAVISGVGTRDYYRKLGYELEGPYMTKMLRHAEEATSIATGAYFNYLDGNRSPVLAIVVIDIKLLLYLPGAVLFMFLRNHPVYQTSSMDVSKLRRCSWIGHPTSVLHSTGRYLGGEPDSFGLSLRNGKPVITRMVGKVPVEFMACIDDATLRDGIGLALVT</sequence>
<dbReference type="SUPFAM" id="SSF102114">
    <property type="entry name" value="Radical SAM enzymes"/>
    <property type="match status" value="1"/>
</dbReference>
<dbReference type="PANTHER" id="PTHR11135">
    <property type="entry name" value="HISTONE ACETYLTRANSFERASE-RELATED"/>
    <property type="match status" value="1"/>
</dbReference>
<evidence type="ECO:0000313" key="20">
    <source>
        <dbReference type="EMBL" id="KAF8571454.1"/>
    </source>
</evidence>
<dbReference type="GO" id="GO:0005737">
    <property type="term" value="C:cytoplasm"/>
    <property type="evidence" value="ECO:0007669"/>
    <property type="project" value="TreeGrafter"/>
</dbReference>
<keyword evidence="9" id="KW-0819">tRNA processing</keyword>
<dbReference type="AlphaFoldDB" id="A0A8T0DWB0"/>
<evidence type="ECO:0000256" key="8">
    <source>
        <dbReference type="ARBA" id="ARBA00022691"/>
    </source>
</evidence>
<evidence type="ECO:0000256" key="4">
    <source>
        <dbReference type="ARBA" id="ARBA00020266"/>
    </source>
</evidence>
<proteinExistence type="inferred from homology"/>
<keyword evidence="13" id="KW-0411">Iron-sulfur</keyword>
<evidence type="ECO:0000256" key="7">
    <source>
        <dbReference type="ARBA" id="ARBA00022679"/>
    </source>
</evidence>
<evidence type="ECO:0000256" key="10">
    <source>
        <dbReference type="ARBA" id="ARBA00022723"/>
    </source>
</evidence>
<evidence type="ECO:0000256" key="16">
    <source>
        <dbReference type="ARBA" id="ARBA00044771"/>
    </source>
</evidence>
<organism evidence="20 21">
    <name type="scientific">Paragonimus westermani</name>
    <dbReference type="NCBI Taxonomy" id="34504"/>
    <lineage>
        <taxon>Eukaryota</taxon>
        <taxon>Metazoa</taxon>
        <taxon>Spiralia</taxon>
        <taxon>Lophotrochozoa</taxon>
        <taxon>Platyhelminthes</taxon>
        <taxon>Trematoda</taxon>
        <taxon>Digenea</taxon>
        <taxon>Plagiorchiida</taxon>
        <taxon>Troglotremata</taxon>
        <taxon>Troglotrematidae</taxon>
        <taxon>Paragonimus</taxon>
    </lineage>
</organism>
<dbReference type="Pfam" id="PF23613">
    <property type="entry name" value="ELP3_N"/>
    <property type="match status" value="1"/>
</dbReference>
<dbReference type="FunFam" id="3.40.630.30:FF:000003">
    <property type="entry name" value="Elongator complex protein 3"/>
    <property type="match status" value="1"/>
</dbReference>
<dbReference type="GO" id="GO:0033588">
    <property type="term" value="C:elongator holoenzyme complex"/>
    <property type="evidence" value="ECO:0007669"/>
    <property type="project" value="TreeGrafter"/>
</dbReference>
<dbReference type="SMART" id="SM00729">
    <property type="entry name" value="Elp3"/>
    <property type="match status" value="1"/>
</dbReference>
<comment type="similarity">
    <text evidence="3">Belongs to the ELP3 family.</text>
</comment>
<keyword evidence="18" id="KW-0472">Membrane</keyword>
<evidence type="ECO:0000256" key="14">
    <source>
        <dbReference type="ARBA" id="ARBA00023315"/>
    </source>
</evidence>
<dbReference type="InterPro" id="IPR056591">
    <property type="entry name" value="ELP3-like_N"/>
</dbReference>
<keyword evidence="8" id="KW-0949">S-adenosyl-L-methionine</keyword>
<dbReference type="InterPro" id="IPR032432">
    <property type="entry name" value="Radical_SAM_C"/>
</dbReference>
<comment type="pathway">
    <text evidence="2">tRNA modification; 5-methoxycarbonylmethyl-2-thiouridine-tRNA biosynthesis.</text>
</comment>
<dbReference type="Proteomes" id="UP000699462">
    <property type="component" value="Unassembled WGS sequence"/>
</dbReference>
<dbReference type="InterPro" id="IPR039661">
    <property type="entry name" value="ELP3"/>
</dbReference>
<dbReference type="InterPro" id="IPR000182">
    <property type="entry name" value="GNAT_dom"/>
</dbReference>
<accession>A0A8T0DWB0</accession>
<reference evidence="20 21" key="1">
    <citation type="submission" date="2019-07" db="EMBL/GenBank/DDBJ databases">
        <title>Annotation for the trematode Paragonimus westermani.</title>
        <authorList>
            <person name="Choi Y.-J."/>
        </authorList>
    </citation>
    <scope>NUCLEOTIDE SEQUENCE [LARGE SCALE GENOMIC DNA]</scope>
    <source>
        <strain evidence="20">180907_Pwestermani</strain>
    </source>
</reference>
<dbReference type="InterPro" id="IPR006638">
    <property type="entry name" value="Elp3/MiaA/NifB-like_rSAM"/>
</dbReference>
<dbReference type="GO" id="GO:0051539">
    <property type="term" value="F:4 iron, 4 sulfur cluster binding"/>
    <property type="evidence" value="ECO:0007669"/>
    <property type="project" value="UniProtKB-KW"/>
</dbReference>
<dbReference type="GO" id="GO:0002926">
    <property type="term" value="P:tRNA wobble base 5-methoxycarbonylmethyl-2-thiouridinylation"/>
    <property type="evidence" value="ECO:0007669"/>
    <property type="project" value="TreeGrafter"/>
</dbReference>
<keyword evidence="6" id="KW-0820">tRNA-binding</keyword>
<keyword evidence="14" id="KW-0012">Acyltransferase</keyword>
<evidence type="ECO:0000256" key="5">
    <source>
        <dbReference type="ARBA" id="ARBA00022485"/>
    </source>
</evidence>
<dbReference type="PANTHER" id="PTHR11135:SF0">
    <property type="entry name" value="ELONGATOR COMPLEX PROTEIN 3"/>
    <property type="match status" value="1"/>
</dbReference>
<dbReference type="GO" id="GO:0000049">
    <property type="term" value="F:tRNA binding"/>
    <property type="evidence" value="ECO:0007669"/>
    <property type="project" value="UniProtKB-KW"/>
</dbReference>
<evidence type="ECO:0000256" key="2">
    <source>
        <dbReference type="ARBA" id="ARBA00005043"/>
    </source>
</evidence>
<dbReference type="SFLD" id="SFLDS00029">
    <property type="entry name" value="Radical_SAM"/>
    <property type="match status" value="1"/>
</dbReference>
<keyword evidence="5" id="KW-0004">4Fe-4S</keyword>
<gene>
    <name evidence="20" type="ORF">P879_01974</name>
</gene>
<keyword evidence="21" id="KW-1185">Reference proteome</keyword>
<evidence type="ECO:0000256" key="1">
    <source>
        <dbReference type="ARBA" id="ARBA00001966"/>
    </source>
</evidence>
<evidence type="ECO:0000256" key="18">
    <source>
        <dbReference type="SAM" id="Phobius"/>
    </source>
</evidence>
<keyword evidence="11" id="KW-0694">RNA-binding</keyword>
<evidence type="ECO:0000256" key="17">
    <source>
        <dbReference type="ARBA" id="ARBA00047372"/>
    </source>
</evidence>
<name>A0A8T0DWB0_9TREM</name>
<evidence type="ECO:0000256" key="15">
    <source>
        <dbReference type="ARBA" id="ARBA00030769"/>
    </source>
</evidence>
<dbReference type="Pfam" id="PF04055">
    <property type="entry name" value="Radical_SAM"/>
    <property type="match status" value="1"/>
</dbReference>
<evidence type="ECO:0000256" key="12">
    <source>
        <dbReference type="ARBA" id="ARBA00023004"/>
    </source>
</evidence>
<dbReference type="SUPFAM" id="SSF55729">
    <property type="entry name" value="Acyl-CoA N-acyltransferases (Nat)"/>
    <property type="match status" value="1"/>
</dbReference>
<evidence type="ECO:0000256" key="11">
    <source>
        <dbReference type="ARBA" id="ARBA00022884"/>
    </source>
</evidence>
<evidence type="ECO:0000256" key="6">
    <source>
        <dbReference type="ARBA" id="ARBA00022555"/>
    </source>
</evidence>
<evidence type="ECO:0000313" key="21">
    <source>
        <dbReference type="Proteomes" id="UP000699462"/>
    </source>
</evidence>
<dbReference type="InterPro" id="IPR016181">
    <property type="entry name" value="Acyl_CoA_acyltransferase"/>
</dbReference>
<keyword evidence="10" id="KW-0479">Metal-binding</keyword>
<keyword evidence="18" id="KW-1133">Transmembrane helix</keyword>
<keyword evidence="18" id="KW-0812">Transmembrane</keyword>
<dbReference type="OrthoDB" id="10265243at2759"/>
<evidence type="ECO:0000256" key="3">
    <source>
        <dbReference type="ARBA" id="ARBA00005494"/>
    </source>
</evidence>
<comment type="cofactor">
    <cofactor evidence="1">
        <name>[4Fe-4S] cluster</name>
        <dbReference type="ChEBI" id="CHEBI:49883"/>
    </cofactor>
</comment>
<evidence type="ECO:0000256" key="9">
    <source>
        <dbReference type="ARBA" id="ARBA00022694"/>
    </source>
</evidence>
<dbReference type="GO" id="GO:0106261">
    <property type="term" value="F:tRNA uridine(34) acetyltransferase activity"/>
    <property type="evidence" value="ECO:0007669"/>
    <property type="project" value="UniProtKB-EC"/>
</dbReference>
<dbReference type="SFLD" id="SFLDG01086">
    <property type="entry name" value="elongater_protein-like"/>
    <property type="match status" value="1"/>
</dbReference>
<dbReference type="GO" id="GO:0005634">
    <property type="term" value="C:nucleus"/>
    <property type="evidence" value="ECO:0007669"/>
    <property type="project" value="TreeGrafter"/>
</dbReference>
<feature type="domain" description="N-acetyltransferase" evidence="19">
    <location>
        <begin position="397"/>
        <end position="565"/>
    </location>
</feature>
<comment type="caution">
    <text evidence="20">The sequence shown here is derived from an EMBL/GenBank/DDBJ whole genome shotgun (WGS) entry which is preliminary data.</text>
</comment>
<keyword evidence="12" id="KW-0408">Iron</keyword>
<dbReference type="CDD" id="cd01335">
    <property type="entry name" value="Radical_SAM"/>
    <property type="match status" value="1"/>
</dbReference>
<dbReference type="SFLD" id="SFLDF00344">
    <property type="entry name" value="ELP3-like"/>
    <property type="match status" value="1"/>
</dbReference>
<dbReference type="GO" id="GO:0046872">
    <property type="term" value="F:metal ion binding"/>
    <property type="evidence" value="ECO:0007669"/>
    <property type="project" value="UniProtKB-KW"/>
</dbReference>
<comment type="catalytic activity">
    <reaction evidence="17">
        <text>uridine(34) in tRNA + acetyl-CoA + S-adenosyl-L-methionine + H2O = 5-(carboxymethyl)uridine(34) in tRNA + 5'-deoxyadenosine + L-methionine + CoA + 2 H(+)</text>
        <dbReference type="Rhea" id="RHEA:61020"/>
        <dbReference type="Rhea" id="RHEA-COMP:10407"/>
        <dbReference type="Rhea" id="RHEA-COMP:11727"/>
        <dbReference type="ChEBI" id="CHEBI:15377"/>
        <dbReference type="ChEBI" id="CHEBI:15378"/>
        <dbReference type="ChEBI" id="CHEBI:17319"/>
        <dbReference type="ChEBI" id="CHEBI:57287"/>
        <dbReference type="ChEBI" id="CHEBI:57288"/>
        <dbReference type="ChEBI" id="CHEBI:57844"/>
        <dbReference type="ChEBI" id="CHEBI:59789"/>
        <dbReference type="ChEBI" id="CHEBI:65315"/>
        <dbReference type="ChEBI" id="CHEBI:74882"/>
        <dbReference type="EC" id="2.3.1.311"/>
    </reaction>
    <physiologicalReaction direction="left-to-right" evidence="17">
        <dbReference type="Rhea" id="RHEA:61021"/>
    </physiologicalReaction>
</comment>
<feature type="transmembrane region" description="Helical" evidence="18">
    <location>
        <begin position="580"/>
        <end position="603"/>
    </location>
</feature>
<dbReference type="NCBIfam" id="TIGR01211">
    <property type="entry name" value="ELP3"/>
    <property type="match status" value="1"/>
</dbReference>